<dbReference type="PANTHER" id="PTHR43133:SF8">
    <property type="entry name" value="RNA POLYMERASE SIGMA FACTOR HI_1459-RELATED"/>
    <property type="match status" value="1"/>
</dbReference>
<comment type="caution">
    <text evidence="8">The sequence shown here is derived from an EMBL/GenBank/DDBJ whole genome shotgun (WGS) entry which is preliminary data.</text>
</comment>
<evidence type="ECO:0000259" key="7">
    <source>
        <dbReference type="Pfam" id="PF08281"/>
    </source>
</evidence>
<evidence type="ECO:0000256" key="1">
    <source>
        <dbReference type="ARBA" id="ARBA00010641"/>
    </source>
</evidence>
<dbReference type="Pfam" id="PF08281">
    <property type="entry name" value="Sigma70_r4_2"/>
    <property type="match status" value="1"/>
</dbReference>
<feature type="domain" description="RNA polymerase sigma-70 region 2" evidence="6">
    <location>
        <begin position="42"/>
        <end position="107"/>
    </location>
</feature>
<evidence type="ECO:0008006" key="10">
    <source>
        <dbReference type="Google" id="ProtNLM"/>
    </source>
</evidence>
<accession>A0A2H0N8N8</accession>
<keyword evidence="2" id="KW-0805">Transcription regulation</keyword>
<dbReference type="PANTHER" id="PTHR43133">
    <property type="entry name" value="RNA POLYMERASE ECF-TYPE SIGMA FACTO"/>
    <property type="match status" value="1"/>
</dbReference>
<sequence>MPIGVIKNLTKFDFLPIVSQNKGNHIRAMAQSQIEQNYIEHYNRHSDEIFRYFAFRVYDRDIARELTQETFIKVWKYISSGKEVEYLKAFIYKTAYHLVVDYSRKKKETSLEALMEHGFDVEVSREKEEIKQDALAALQIIEKLSEKYQEVMKMRFIEGLSVQDIALALGLSENVVSVRIHRGKQQLEKYI</sequence>
<evidence type="ECO:0000256" key="5">
    <source>
        <dbReference type="ARBA" id="ARBA00023163"/>
    </source>
</evidence>
<evidence type="ECO:0000313" key="8">
    <source>
        <dbReference type="EMBL" id="PIR04476.1"/>
    </source>
</evidence>
<dbReference type="InterPro" id="IPR013325">
    <property type="entry name" value="RNA_pol_sigma_r2"/>
</dbReference>
<dbReference type="Pfam" id="PF04542">
    <property type="entry name" value="Sigma70_r2"/>
    <property type="match status" value="1"/>
</dbReference>
<keyword evidence="5" id="KW-0804">Transcription</keyword>
<evidence type="ECO:0000256" key="2">
    <source>
        <dbReference type="ARBA" id="ARBA00023015"/>
    </source>
</evidence>
<dbReference type="InterPro" id="IPR014284">
    <property type="entry name" value="RNA_pol_sigma-70_dom"/>
</dbReference>
<dbReference type="NCBIfam" id="TIGR02937">
    <property type="entry name" value="sigma70-ECF"/>
    <property type="match status" value="1"/>
</dbReference>
<dbReference type="EMBL" id="PCWN01000002">
    <property type="protein sequence ID" value="PIR04476.1"/>
    <property type="molecule type" value="Genomic_DNA"/>
</dbReference>
<dbReference type="GO" id="GO:0016987">
    <property type="term" value="F:sigma factor activity"/>
    <property type="evidence" value="ECO:0007669"/>
    <property type="project" value="UniProtKB-KW"/>
</dbReference>
<dbReference type="Gene3D" id="1.10.1740.10">
    <property type="match status" value="1"/>
</dbReference>
<dbReference type="AlphaFoldDB" id="A0A2H0N8N8"/>
<dbReference type="SUPFAM" id="SSF88946">
    <property type="entry name" value="Sigma2 domain of RNA polymerase sigma factors"/>
    <property type="match status" value="1"/>
</dbReference>
<reference evidence="8 9" key="1">
    <citation type="submission" date="2017-09" db="EMBL/GenBank/DDBJ databases">
        <title>Depth-based differentiation of microbial function through sediment-hosted aquifers and enrichment of novel symbionts in the deep terrestrial subsurface.</title>
        <authorList>
            <person name="Probst A.J."/>
            <person name="Ladd B."/>
            <person name="Jarett J.K."/>
            <person name="Geller-Mcgrath D.E."/>
            <person name="Sieber C.M."/>
            <person name="Emerson J.B."/>
            <person name="Anantharaman K."/>
            <person name="Thomas B.C."/>
            <person name="Malmstrom R."/>
            <person name="Stieglmeier M."/>
            <person name="Klingl A."/>
            <person name="Woyke T."/>
            <person name="Ryan C.M."/>
            <person name="Banfield J.F."/>
        </authorList>
    </citation>
    <scope>NUCLEOTIDE SEQUENCE [LARGE SCALE GENOMIC DNA]</scope>
    <source>
        <strain evidence="8">CG11_big_fil_rev_8_21_14_0_20_39_34</strain>
    </source>
</reference>
<dbReference type="Gene3D" id="1.10.10.10">
    <property type="entry name" value="Winged helix-like DNA-binding domain superfamily/Winged helix DNA-binding domain"/>
    <property type="match status" value="1"/>
</dbReference>
<dbReference type="InterPro" id="IPR013249">
    <property type="entry name" value="RNA_pol_sigma70_r4_t2"/>
</dbReference>
<dbReference type="InterPro" id="IPR039425">
    <property type="entry name" value="RNA_pol_sigma-70-like"/>
</dbReference>
<dbReference type="InterPro" id="IPR007627">
    <property type="entry name" value="RNA_pol_sigma70_r2"/>
</dbReference>
<proteinExistence type="inferred from homology"/>
<gene>
    <name evidence="8" type="ORF">COV59_00675</name>
</gene>
<evidence type="ECO:0000256" key="3">
    <source>
        <dbReference type="ARBA" id="ARBA00023082"/>
    </source>
</evidence>
<organism evidence="8 9">
    <name type="scientific">Candidatus Magasanikbacteria bacterium CG11_big_fil_rev_8_21_14_0_20_39_34</name>
    <dbReference type="NCBI Taxonomy" id="1974653"/>
    <lineage>
        <taxon>Bacteria</taxon>
        <taxon>Candidatus Magasanikiibacteriota</taxon>
    </lineage>
</organism>
<keyword evidence="3" id="KW-0731">Sigma factor</keyword>
<evidence type="ECO:0000259" key="6">
    <source>
        <dbReference type="Pfam" id="PF04542"/>
    </source>
</evidence>
<feature type="domain" description="RNA polymerase sigma factor 70 region 4 type 2" evidence="7">
    <location>
        <begin position="136"/>
        <end position="187"/>
    </location>
</feature>
<dbReference type="SUPFAM" id="SSF88659">
    <property type="entry name" value="Sigma3 and sigma4 domains of RNA polymerase sigma factors"/>
    <property type="match status" value="1"/>
</dbReference>
<dbReference type="CDD" id="cd06171">
    <property type="entry name" value="Sigma70_r4"/>
    <property type="match status" value="1"/>
</dbReference>
<dbReference type="GO" id="GO:0003677">
    <property type="term" value="F:DNA binding"/>
    <property type="evidence" value="ECO:0007669"/>
    <property type="project" value="UniProtKB-KW"/>
</dbReference>
<dbReference type="InterPro" id="IPR013324">
    <property type="entry name" value="RNA_pol_sigma_r3/r4-like"/>
</dbReference>
<protein>
    <recommendedName>
        <fullName evidence="10">RNA polymerase sigma factor</fullName>
    </recommendedName>
</protein>
<evidence type="ECO:0000256" key="4">
    <source>
        <dbReference type="ARBA" id="ARBA00023125"/>
    </source>
</evidence>
<keyword evidence="4" id="KW-0238">DNA-binding</keyword>
<comment type="similarity">
    <text evidence="1">Belongs to the sigma-70 factor family. ECF subfamily.</text>
</comment>
<dbReference type="GO" id="GO:0006352">
    <property type="term" value="P:DNA-templated transcription initiation"/>
    <property type="evidence" value="ECO:0007669"/>
    <property type="project" value="InterPro"/>
</dbReference>
<dbReference type="InterPro" id="IPR036388">
    <property type="entry name" value="WH-like_DNA-bd_sf"/>
</dbReference>
<name>A0A2H0N8N8_9BACT</name>
<evidence type="ECO:0000313" key="9">
    <source>
        <dbReference type="Proteomes" id="UP000229600"/>
    </source>
</evidence>
<dbReference type="Proteomes" id="UP000229600">
    <property type="component" value="Unassembled WGS sequence"/>
</dbReference>